<keyword evidence="6" id="KW-0663">Pyridoxal phosphate</keyword>
<dbReference type="PANTHER" id="PTHR11879:SF22">
    <property type="entry name" value="ASPARTATE AMINOTRANSFERASE, MITOCHONDRIAL"/>
    <property type="match status" value="1"/>
</dbReference>
<dbReference type="Gene3D" id="3.90.1150.10">
    <property type="entry name" value="Aspartate Aminotransferase, domain 1"/>
    <property type="match status" value="2"/>
</dbReference>
<dbReference type="InterPro" id="IPR000796">
    <property type="entry name" value="Asp_trans"/>
</dbReference>
<dbReference type="InterPro" id="IPR015421">
    <property type="entry name" value="PyrdxlP-dep_Trfase_major"/>
</dbReference>
<evidence type="ECO:0000256" key="3">
    <source>
        <dbReference type="ARBA" id="ARBA00011738"/>
    </source>
</evidence>
<accession>U6N0E7</accession>
<evidence type="ECO:0000256" key="6">
    <source>
        <dbReference type="ARBA" id="ARBA00022898"/>
    </source>
</evidence>
<evidence type="ECO:0000259" key="9">
    <source>
        <dbReference type="Pfam" id="PF00155"/>
    </source>
</evidence>
<dbReference type="Pfam" id="PF00155">
    <property type="entry name" value="Aminotran_1_2"/>
    <property type="match status" value="1"/>
</dbReference>
<comment type="similarity">
    <text evidence="2">Belongs to the class-I pyridoxal-phosphate-dependent aminotransferase family.</text>
</comment>
<keyword evidence="4 8" id="KW-0032">Aminotransferase</keyword>
<dbReference type="InterPro" id="IPR004839">
    <property type="entry name" value="Aminotransferase_I/II_large"/>
</dbReference>
<dbReference type="GeneID" id="25475948"/>
<evidence type="ECO:0000313" key="11">
    <source>
        <dbReference type="Proteomes" id="UP000030754"/>
    </source>
</evidence>
<dbReference type="GO" id="GO:0004069">
    <property type="term" value="F:L-aspartate:2-oxoglutarate aminotransferase activity"/>
    <property type="evidence" value="ECO:0007669"/>
    <property type="project" value="UniProtKB-EC"/>
</dbReference>
<dbReference type="PROSITE" id="PS00105">
    <property type="entry name" value="AA_TRANSFER_CLASS_1"/>
    <property type="match status" value="1"/>
</dbReference>
<comment type="subunit">
    <text evidence="3 8">Homodimer.</text>
</comment>
<proteinExistence type="inferred from homology"/>
<dbReference type="PRINTS" id="PR00799">
    <property type="entry name" value="TRANSAMINASE"/>
</dbReference>
<dbReference type="RefSeq" id="XP_013437245.1">
    <property type="nucleotide sequence ID" value="XM_013581791.1"/>
</dbReference>
<evidence type="ECO:0000256" key="2">
    <source>
        <dbReference type="ARBA" id="ARBA00007441"/>
    </source>
</evidence>
<dbReference type="GO" id="GO:0030170">
    <property type="term" value="F:pyridoxal phosphate binding"/>
    <property type="evidence" value="ECO:0007669"/>
    <property type="project" value="InterPro"/>
</dbReference>
<evidence type="ECO:0000256" key="1">
    <source>
        <dbReference type="ARBA" id="ARBA00001933"/>
    </source>
</evidence>
<reference evidence="10" key="1">
    <citation type="submission" date="2013-10" db="EMBL/GenBank/DDBJ databases">
        <title>Genomic analysis of the causative agents of coccidiosis in chickens.</title>
        <authorList>
            <person name="Reid A.J."/>
            <person name="Blake D."/>
            <person name="Billington K."/>
            <person name="Browne H."/>
            <person name="Dunn M."/>
            <person name="Hung S."/>
            <person name="Kawahara F."/>
            <person name="Miranda-Saavedra D."/>
            <person name="Mourier T."/>
            <person name="Nagra H."/>
            <person name="Otto T.D."/>
            <person name="Rawlings N."/>
            <person name="Sanchez A."/>
            <person name="Sanders M."/>
            <person name="Subramaniam C."/>
            <person name="Tay Y."/>
            <person name="Dear P."/>
            <person name="Doerig C."/>
            <person name="Gruber A."/>
            <person name="Parkinson J."/>
            <person name="Shirley M."/>
            <person name="Wan K.L."/>
            <person name="Berriman M."/>
            <person name="Tomley F."/>
            <person name="Pain A."/>
        </authorList>
    </citation>
    <scope>NUCLEOTIDE SEQUENCE [LARGE SCALE GENOMIC DNA]</scope>
    <source>
        <strain evidence="10">Houghton</strain>
    </source>
</reference>
<dbReference type="PANTHER" id="PTHR11879">
    <property type="entry name" value="ASPARTATE AMINOTRANSFERASE"/>
    <property type="match status" value="1"/>
</dbReference>
<dbReference type="FunFam" id="3.90.1150.10:FF:000001">
    <property type="entry name" value="Aspartate aminotransferase"/>
    <property type="match status" value="1"/>
</dbReference>
<keyword evidence="11" id="KW-1185">Reference proteome</keyword>
<comment type="miscellaneous">
    <text evidence="8">In eukaryotes there are cytoplasmic, mitochondrial and chloroplastic isozymes.</text>
</comment>
<evidence type="ECO:0000256" key="5">
    <source>
        <dbReference type="ARBA" id="ARBA00022679"/>
    </source>
</evidence>
<keyword evidence="5 8" id="KW-0808">Transferase</keyword>
<evidence type="ECO:0000313" key="10">
    <source>
        <dbReference type="EMBL" id="CDJ68778.1"/>
    </source>
</evidence>
<dbReference type="GO" id="GO:0006520">
    <property type="term" value="P:amino acid metabolic process"/>
    <property type="evidence" value="ECO:0007669"/>
    <property type="project" value="InterPro"/>
</dbReference>
<dbReference type="EC" id="2.6.1.1" evidence="8"/>
<dbReference type="VEuPathDB" id="ToxoDB:ENH_00058070"/>
<dbReference type="OrthoDB" id="6752799at2759"/>
<comment type="cofactor">
    <cofactor evidence="1">
        <name>pyridoxal 5'-phosphate</name>
        <dbReference type="ChEBI" id="CHEBI:597326"/>
    </cofactor>
</comment>
<reference evidence="10" key="2">
    <citation type="submission" date="2013-10" db="EMBL/GenBank/DDBJ databases">
        <authorList>
            <person name="Aslett M."/>
        </authorList>
    </citation>
    <scope>NUCLEOTIDE SEQUENCE [LARGE SCALE GENOMIC DNA]</scope>
    <source>
        <strain evidence="10">Houghton</strain>
    </source>
</reference>
<dbReference type="Gene3D" id="3.40.640.10">
    <property type="entry name" value="Type I PLP-dependent aspartate aminotransferase-like (Major domain)"/>
    <property type="match status" value="1"/>
</dbReference>
<sequence length="359" mass="39000">MSLFAAVPLAPPDPILGLAQAFKEDKNPKKVDLGVGAYRTEDGKPYVFKAVRMAEEQIMSDPTINKEFGEDLAAAAAGRIVSLQTLSGTGALRLAGEFIRHFVPSARVTRGVDFEGMMKTLEEAPENSVVVLHVCAHNPTGMDLSHDQWSRLAGVCRSRQLLAVLDCAYQGFGSGELEKDVFGVRLFCKSLKIPFFVAQSFAKNLGLYGERAGALHAVCGGPLEGPPVLSQLKALARRAYSSPPLHGALVLARVLGGGPLRTQWEKELSAISQRIKNMRQLLRAKLEGKQTPGNWNHITQQVGMFSFTGLTPEQCELLTSKWHIYLLKNGRISMAGVNHSNVDYIVTAIDDVIRAAPAP</sequence>
<dbReference type="InterPro" id="IPR015422">
    <property type="entry name" value="PyrdxlP-dep_Trfase_small"/>
</dbReference>
<dbReference type="SUPFAM" id="SSF53383">
    <property type="entry name" value="PLP-dependent transferases"/>
    <property type="match status" value="1"/>
</dbReference>
<dbReference type="Proteomes" id="UP000030754">
    <property type="component" value="Unassembled WGS sequence"/>
</dbReference>
<dbReference type="InterPro" id="IPR015424">
    <property type="entry name" value="PyrdxlP-dep_Trfase"/>
</dbReference>
<organism evidence="10 11">
    <name type="scientific">Eimeria necatrix</name>
    <dbReference type="NCBI Taxonomy" id="51315"/>
    <lineage>
        <taxon>Eukaryota</taxon>
        <taxon>Sar</taxon>
        <taxon>Alveolata</taxon>
        <taxon>Apicomplexa</taxon>
        <taxon>Conoidasida</taxon>
        <taxon>Coccidia</taxon>
        <taxon>Eucoccidiorida</taxon>
        <taxon>Eimeriorina</taxon>
        <taxon>Eimeriidae</taxon>
        <taxon>Eimeria</taxon>
    </lineage>
</organism>
<gene>
    <name evidence="10" type="ORF">ENH_00058070</name>
</gene>
<dbReference type="AlphaFoldDB" id="U6N0E7"/>
<protein>
    <recommendedName>
        <fullName evidence="8">Aspartate aminotransferase</fullName>
        <ecNumber evidence="8">2.6.1.1</ecNumber>
    </recommendedName>
</protein>
<dbReference type="CDD" id="cd00609">
    <property type="entry name" value="AAT_like"/>
    <property type="match status" value="1"/>
</dbReference>
<comment type="catalytic activity">
    <reaction evidence="7 8">
        <text>L-aspartate + 2-oxoglutarate = oxaloacetate + L-glutamate</text>
        <dbReference type="Rhea" id="RHEA:21824"/>
        <dbReference type="ChEBI" id="CHEBI:16452"/>
        <dbReference type="ChEBI" id="CHEBI:16810"/>
        <dbReference type="ChEBI" id="CHEBI:29985"/>
        <dbReference type="ChEBI" id="CHEBI:29991"/>
        <dbReference type="EC" id="2.6.1.1"/>
    </reaction>
</comment>
<evidence type="ECO:0000256" key="7">
    <source>
        <dbReference type="ARBA" id="ARBA00049185"/>
    </source>
</evidence>
<dbReference type="InterPro" id="IPR004838">
    <property type="entry name" value="NHTrfase_class1_PyrdxlP-BS"/>
</dbReference>
<evidence type="ECO:0000256" key="4">
    <source>
        <dbReference type="ARBA" id="ARBA00022576"/>
    </source>
</evidence>
<feature type="domain" description="Aminotransferase class I/classII large" evidence="9">
    <location>
        <begin position="109"/>
        <end position="349"/>
    </location>
</feature>
<name>U6N0E7_9EIME</name>
<dbReference type="EMBL" id="HG725599">
    <property type="protein sequence ID" value="CDJ68778.1"/>
    <property type="molecule type" value="Genomic_DNA"/>
</dbReference>
<evidence type="ECO:0000256" key="8">
    <source>
        <dbReference type="RuleBase" id="RU000480"/>
    </source>
</evidence>